<sequence length="156" mass="18875">MSTSKDQKRIGDLLLGLITSFELYKRHFECQQRIMIELDSSMQQYENFEKTVNEFEAEKRLHNNFSKPLKWVEMKVSYQNLKIEKYIPLPMRFIKYGHHHKISKSKETICAKGGNPRHQHTWESLCQNMAKCYHCKQRHETFSKEYQKFKLEKEII</sequence>
<keyword evidence="3" id="KW-1185">Reference proteome</keyword>
<dbReference type="EnsemblMetazoa" id="HelroT181180">
    <property type="protein sequence ID" value="HelroP181180"/>
    <property type="gene ID" value="HelroG181180"/>
</dbReference>
<accession>T1FGQ1</accession>
<evidence type="ECO:0000313" key="3">
    <source>
        <dbReference type="Proteomes" id="UP000015101"/>
    </source>
</evidence>
<reference evidence="3" key="1">
    <citation type="submission" date="2012-12" db="EMBL/GenBank/DDBJ databases">
        <authorList>
            <person name="Hellsten U."/>
            <person name="Grimwood J."/>
            <person name="Chapman J.A."/>
            <person name="Shapiro H."/>
            <person name="Aerts A."/>
            <person name="Otillar R.P."/>
            <person name="Terry A.Y."/>
            <person name="Boore J.L."/>
            <person name="Simakov O."/>
            <person name="Marletaz F."/>
            <person name="Cho S.-J."/>
            <person name="Edsinger-Gonzales E."/>
            <person name="Havlak P."/>
            <person name="Kuo D.-H."/>
            <person name="Larsson T."/>
            <person name="Lv J."/>
            <person name="Arendt D."/>
            <person name="Savage R."/>
            <person name="Osoegawa K."/>
            <person name="de Jong P."/>
            <person name="Lindberg D.R."/>
            <person name="Seaver E.C."/>
            <person name="Weisblat D.A."/>
            <person name="Putnam N.H."/>
            <person name="Grigoriev I.V."/>
            <person name="Rokhsar D.S."/>
        </authorList>
    </citation>
    <scope>NUCLEOTIDE SEQUENCE</scope>
</reference>
<dbReference type="EMBL" id="AMQM01007497">
    <property type="status" value="NOT_ANNOTATED_CDS"/>
    <property type="molecule type" value="Genomic_DNA"/>
</dbReference>
<evidence type="ECO:0000313" key="2">
    <source>
        <dbReference type="EnsemblMetazoa" id="HelroP181180"/>
    </source>
</evidence>
<reference evidence="1 3" key="2">
    <citation type="journal article" date="2013" name="Nature">
        <title>Insights into bilaterian evolution from three spiralian genomes.</title>
        <authorList>
            <person name="Simakov O."/>
            <person name="Marletaz F."/>
            <person name="Cho S.J."/>
            <person name="Edsinger-Gonzales E."/>
            <person name="Havlak P."/>
            <person name="Hellsten U."/>
            <person name="Kuo D.H."/>
            <person name="Larsson T."/>
            <person name="Lv J."/>
            <person name="Arendt D."/>
            <person name="Savage R."/>
            <person name="Osoegawa K."/>
            <person name="de Jong P."/>
            <person name="Grimwood J."/>
            <person name="Chapman J.A."/>
            <person name="Shapiro H."/>
            <person name="Aerts A."/>
            <person name="Otillar R.P."/>
            <person name="Terry A.Y."/>
            <person name="Boore J.L."/>
            <person name="Grigoriev I.V."/>
            <person name="Lindberg D.R."/>
            <person name="Seaver E.C."/>
            <person name="Weisblat D.A."/>
            <person name="Putnam N.H."/>
            <person name="Rokhsar D.S."/>
        </authorList>
    </citation>
    <scope>NUCLEOTIDE SEQUENCE</scope>
</reference>
<protein>
    <submittedName>
        <fullName evidence="1 2">Uncharacterized protein</fullName>
    </submittedName>
</protein>
<dbReference type="GeneID" id="20208000"/>
<dbReference type="EMBL" id="KB097628">
    <property type="protein sequence ID" value="ESN93244.1"/>
    <property type="molecule type" value="Genomic_DNA"/>
</dbReference>
<organism evidence="2 3">
    <name type="scientific">Helobdella robusta</name>
    <name type="common">Californian leech</name>
    <dbReference type="NCBI Taxonomy" id="6412"/>
    <lineage>
        <taxon>Eukaryota</taxon>
        <taxon>Metazoa</taxon>
        <taxon>Spiralia</taxon>
        <taxon>Lophotrochozoa</taxon>
        <taxon>Annelida</taxon>
        <taxon>Clitellata</taxon>
        <taxon>Hirudinea</taxon>
        <taxon>Rhynchobdellida</taxon>
        <taxon>Glossiphoniidae</taxon>
        <taxon>Helobdella</taxon>
    </lineage>
</organism>
<name>T1FGQ1_HELRO</name>
<evidence type="ECO:0000313" key="1">
    <source>
        <dbReference type="EMBL" id="ESN93244.1"/>
    </source>
</evidence>
<dbReference type="HOGENOM" id="CLU_1688671_0_0_1"/>
<proteinExistence type="predicted"/>
<dbReference type="CTD" id="20208000"/>
<dbReference type="OrthoDB" id="6435956at2759"/>
<dbReference type="RefSeq" id="XP_009028692.1">
    <property type="nucleotide sequence ID" value="XM_009030444.1"/>
</dbReference>
<dbReference type="AlphaFoldDB" id="T1FGQ1"/>
<dbReference type="InParanoid" id="T1FGQ1"/>
<dbReference type="KEGG" id="hro:HELRODRAFT_181180"/>
<dbReference type="Proteomes" id="UP000015101">
    <property type="component" value="Unassembled WGS sequence"/>
</dbReference>
<gene>
    <name evidence="2" type="primary">20208000</name>
    <name evidence="1" type="ORF">HELRODRAFT_181180</name>
</gene>
<reference evidence="2" key="3">
    <citation type="submission" date="2015-06" db="UniProtKB">
        <authorList>
            <consortium name="EnsemblMetazoa"/>
        </authorList>
    </citation>
    <scope>IDENTIFICATION</scope>
</reference>